<feature type="signal peptide" evidence="1">
    <location>
        <begin position="1"/>
        <end position="20"/>
    </location>
</feature>
<gene>
    <name evidence="2" type="ORF">A0O34_04895</name>
</gene>
<dbReference type="EMBL" id="CP015199">
    <property type="protein sequence ID" value="ANF49906.1"/>
    <property type="molecule type" value="Genomic_DNA"/>
</dbReference>
<evidence type="ECO:0000313" key="3">
    <source>
        <dbReference type="Proteomes" id="UP000077824"/>
    </source>
</evidence>
<dbReference type="RefSeq" id="WP_066751953.1">
    <property type="nucleotide sequence ID" value="NZ_CP015199.1"/>
</dbReference>
<name>A0A172XSL0_9FLAO</name>
<organism evidence="2 3">
    <name type="scientific">Chryseobacterium glaciei</name>
    <dbReference type="NCBI Taxonomy" id="1685010"/>
    <lineage>
        <taxon>Bacteria</taxon>
        <taxon>Pseudomonadati</taxon>
        <taxon>Bacteroidota</taxon>
        <taxon>Flavobacteriia</taxon>
        <taxon>Flavobacteriales</taxon>
        <taxon>Weeksellaceae</taxon>
        <taxon>Chryseobacterium group</taxon>
        <taxon>Chryseobacterium</taxon>
    </lineage>
</organism>
<keyword evidence="1" id="KW-0732">Signal</keyword>
<keyword evidence="3" id="KW-1185">Reference proteome</keyword>
<accession>A0A172XSL0</accession>
<dbReference type="KEGG" id="chh:A0O34_04895"/>
<evidence type="ECO:0000256" key="1">
    <source>
        <dbReference type="SAM" id="SignalP"/>
    </source>
</evidence>
<reference evidence="2 3" key="1">
    <citation type="submission" date="2016-04" db="EMBL/GenBank/DDBJ databases">
        <title>Complete Genome Sequence of Chryseobacterium sp. IHBB 10212.</title>
        <authorList>
            <person name="Pal M."/>
            <person name="Swarnkar M.K."/>
            <person name="Kaushal K."/>
            <person name="Chhibber S."/>
            <person name="Singh A.K."/>
            <person name="Gulati A."/>
        </authorList>
    </citation>
    <scope>NUCLEOTIDE SEQUENCE [LARGE SCALE GENOMIC DNA]</scope>
    <source>
        <strain evidence="2 3">IHBB 10212</strain>
    </source>
</reference>
<dbReference type="OrthoDB" id="1148022at2"/>
<dbReference type="STRING" id="1685010.A0O34_04895"/>
<dbReference type="AlphaFoldDB" id="A0A172XSL0"/>
<dbReference type="Proteomes" id="UP000077824">
    <property type="component" value="Chromosome"/>
</dbReference>
<proteinExistence type="predicted"/>
<sequence>MKIYKIIFLSLLFLVFFSKAQKASSDSAYVSFDCEIVQTKQRLDKKFFASTAALHLRANNEEYSYSTLQLGKRNNKIFMYIQILTNNVCIKKDKNVDIYFKSGEVITLKNEYPLNCEGFFAKQLKKKELEKLKTNEITLIKVYTYEKNYEYYVSDIDNYNIDNQIDCLNAYKVKKTDEVKIKKQKNTKE</sequence>
<protein>
    <submittedName>
        <fullName evidence="2">Uncharacterized protein</fullName>
    </submittedName>
</protein>
<evidence type="ECO:0000313" key="2">
    <source>
        <dbReference type="EMBL" id="ANF49906.1"/>
    </source>
</evidence>
<feature type="chain" id="PRO_5008003699" evidence="1">
    <location>
        <begin position="21"/>
        <end position="189"/>
    </location>
</feature>